<dbReference type="RefSeq" id="XP_060538748.1">
    <property type="nucleotide sequence ID" value="XM_060682765.1"/>
</dbReference>
<name>A0ABM3YRL5_PANGU</name>
<evidence type="ECO:0000256" key="4">
    <source>
        <dbReference type="ARBA" id="ARBA00023136"/>
    </source>
</evidence>
<keyword evidence="3" id="KW-1133">Transmembrane helix</keyword>
<organism evidence="6 7">
    <name type="scientific">Pantherophis guttatus</name>
    <name type="common">Corn snake</name>
    <name type="synonym">Elaphe guttata</name>
    <dbReference type="NCBI Taxonomy" id="94885"/>
    <lineage>
        <taxon>Eukaryota</taxon>
        <taxon>Metazoa</taxon>
        <taxon>Chordata</taxon>
        <taxon>Craniata</taxon>
        <taxon>Vertebrata</taxon>
        <taxon>Euteleostomi</taxon>
        <taxon>Lepidosauria</taxon>
        <taxon>Squamata</taxon>
        <taxon>Bifurcata</taxon>
        <taxon>Unidentata</taxon>
        <taxon>Episquamata</taxon>
        <taxon>Toxicofera</taxon>
        <taxon>Serpentes</taxon>
        <taxon>Colubroidea</taxon>
        <taxon>Colubridae</taxon>
        <taxon>Colubrinae</taxon>
        <taxon>Pantherophis</taxon>
    </lineage>
</organism>
<evidence type="ECO:0000256" key="3">
    <source>
        <dbReference type="ARBA" id="ARBA00022989"/>
    </source>
</evidence>
<keyword evidence="4" id="KW-0472">Membrane</keyword>
<dbReference type="InterPro" id="IPR001828">
    <property type="entry name" value="ANF_lig-bd_rcpt"/>
</dbReference>
<sequence length="254" mass="29648">MYLRWTWIGLNFQVEKSGEQLIENAVTLFSEKGICFDFMEETVQPTFTNYVETIMNDFRKIYVTFMKSTANVIIIYCENDYTFTIALLPYFEKLIEVPVKRKDKVWIMPAQMEFTSLSLLKMLNMDGFHGAITFEVSSKEIPVFNKFLQMITPTSVEEDHLFRMFWEQVFECSFPKDNLDEDTGTMCTGEEKFENVPKSVFDTTLTGQSYSIYNAVCAVAHALQAMLSPTFKHRTREVGRETFLTQKAWQAIRE</sequence>
<protein>
    <submittedName>
        <fullName evidence="7">Extracellular calcium-sensing receptor-like</fullName>
    </submittedName>
</protein>
<dbReference type="PANTHER" id="PTHR24061:SF599">
    <property type="entry name" value="G-PROTEIN COUPLED RECEPTORS FAMILY 3 PROFILE DOMAIN-CONTAINING PROTEIN"/>
    <property type="match status" value="1"/>
</dbReference>
<proteinExistence type="predicted"/>
<dbReference type="Gene3D" id="3.40.50.2300">
    <property type="match status" value="2"/>
</dbReference>
<evidence type="ECO:0000313" key="6">
    <source>
        <dbReference type="Proteomes" id="UP001652622"/>
    </source>
</evidence>
<evidence type="ECO:0000259" key="5">
    <source>
        <dbReference type="Pfam" id="PF01094"/>
    </source>
</evidence>
<evidence type="ECO:0000256" key="1">
    <source>
        <dbReference type="ARBA" id="ARBA00004370"/>
    </source>
</evidence>
<dbReference type="SUPFAM" id="SSF53822">
    <property type="entry name" value="Periplasmic binding protein-like I"/>
    <property type="match status" value="1"/>
</dbReference>
<keyword evidence="2" id="KW-0812">Transmembrane</keyword>
<dbReference type="GeneID" id="132709354"/>
<evidence type="ECO:0000313" key="7">
    <source>
        <dbReference type="RefSeq" id="XP_060538748.1"/>
    </source>
</evidence>
<dbReference type="InterPro" id="IPR000068">
    <property type="entry name" value="GPCR_3_Ca_sens_rcpt-rel"/>
</dbReference>
<reference evidence="7" key="1">
    <citation type="submission" date="2025-08" db="UniProtKB">
        <authorList>
            <consortium name="RefSeq"/>
        </authorList>
    </citation>
    <scope>IDENTIFICATION</scope>
    <source>
        <tissue evidence="7">Blood</tissue>
    </source>
</reference>
<dbReference type="PANTHER" id="PTHR24061">
    <property type="entry name" value="CALCIUM-SENSING RECEPTOR-RELATED"/>
    <property type="match status" value="1"/>
</dbReference>
<evidence type="ECO:0000256" key="2">
    <source>
        <dbReference type="ARBA" id="ARBA00022692"/>
    </source>
</evidence>
<keyword evidence="6" id="KW-1185">Reference proteome</keyword>
<dbReference type="Proteomes" id="UP001652622">
    <property type="component" value="Unplaced"/>
</dbReference>
<feature type="domain" description="Receptor ligand binding region" evidence="5">
    <location>
        <begin position="2"/>
        <end position="230"/>
    </location>
</feature>
<dbReference type="InterPro" id="IPR028082">
    <property type="entry name" value="Peripla_BP_I"/>
</dbReference>
<gene>
    <name evidence="7" type="primary">LOC132709354</name>
</gene>
<accession>A0ABM3YRL5</accession>
<dbReference type="Pfam" id="PF01094">
    <property type="entry name" value="ANF_receptor"/>
    <property type="match status" value="1"/>
</dbReference>
<comment type="subcellular location">
    <subcellularLocation>
        <location evidence="1">Membrane</location>
    </subcellularLocation>
</comment>